<dbReference type="SUPFAM" id="SSF81383">
    <property type="entry name" value="F-box domain"/>
    <property type="match status" value="1"/>
</dbReference>
<comment type="caution">
    <text evidence="1">The sequence shown here is derived from an EMBL/GenBank/DDBJ whole genome shotgun (WGS) entry which is preliminary data.</text>
</comment>
<evidence type="ECO:0000313" key="1">
    <source>
        <dbReference type="EMBL" id="ORY99088.1"/>
    </source>
</evidence>
<dbReference type="AlphaFoldDB" id="A0A1X2HJ62"/>
<protein>
    <recommendedName>
        <fullName evidence="3">F-box domain-containing protein</fullName>
    </recommendedName>
</protein>
<dbReference type="InParanoid" id="A0A1X2HJ62"/>
<dbReference type="EMBL" id="MCGN01000003">
    <property type="protein sequence ID" value="ORY99088.1"/>
    <property type="molecule type" value="Genomic_DNA"/>
</dbReference>
<dbReference type="Proteomes" id="UP000242180">
    <property type="component" value="Unassembled WGS sequence"/>
</dbReference>
<keyword evidence="2" id="KW-1185">Reference proteome</keyword>
<accession>A0A1X2HJ62</accession>
<organism evidence="1 2">
    <name type="scientific">Syncephalastrum racemosum</name>
    <name type="common">Filamentous fungus</name>
    <dbReference type="NCBI Taxonomy" id="13706"/>
    <lineage>
        <taxon>Eukaryota</taxon>
        <taxon>Fungi</taxon>
        <taxon>Fungi incertae sedis</taxon>
        <taxon>Mucoromycota</taxon>
        <taxon>Mucoromycotina</taxon>
        <taxon>Mucoromycetes</taxon>
        <taxon>Mucorales</taxon>
        <taxon>Syncephalastraceae</taxon>
        <taxon>Syncephalastrum</taxon>
    </lineage>
</organism>
<sequence>MSDSYVTQELQVSKSYRHYLSIADNVMKLFPGDPDAYLLAGTMYSFLSYDKRAVQCYQAGLNLGAPPSDDLKSEYIAALQRRNRKVDPLDILPDDIFIEVFKLIPESRVNCLTLSRRWRGLLPHLPIWQSIGVSMVGKSPFGGASRIGLDSVLHPHLKELRLRISSPAACHLESILGSKAREKNHIRLRKLYIVDMKTDISPTDAIHWPRLYRNLPNIFHLAAPVLTHLTYFRICSPDITTTVILVVLRACPSLVLFSCPPLTPHVIKDSMHAGAVQGGLLRPCLPIHPDLRLLQAPFHNEANFWECLLGMLPSLGTLILCCKPNKPMPENAAIKLLLKSQVETRISHLHFLTRAKSDKDLDALLLQPGEPGLTLKSLCFDENLRQVERVDIRLAGAMHASHEDLISLDCIFSLLYLYGHSFPRDDFRSLRTLRVSGMALASAYAGASAIYLARVVVPTISKLSTNLTNLELISVRSNLADILKAVTRLPHLTSLVLKQCDFIAVASRARDITSPEYRAILKTLAIEISCSDPWRKGCPRCTLNLAHILVACGKLSELRVLKLMNSSQEKSHYSEHILRPMVQRFIADICASGAIKSLEKIVIASLSRNTEDYIRQNLVNVCLRPVRFNKERE</sequence>
<gene>
    <name evidence="1" type="ORF">BCR43DRAFT_503832</name>
</gene>
<dbReference type="InterPro" id="IPR036047">
    <property type="entry name" value="F-box-like_dom_sf"/>
</dbReference>
<name>A0A1X2HJ62_SYNRA</name>
<proteinExistence type="predicted"/>
<evidence type="ECO:0008006" key="3">
    <source>
        <dbReference type="Google" id="ProtNLM"/>
    </source>
</evidence>
<reference evidence="1 2" key="1">
    <citation type="submission" date="2016-07" db="EMBL/GenBank/DDBJ databases">
        <title>Pervasive Adenine N6-methylation of Active Genes in Fungi.</title>
        <authorList>
            <consortium name="DOE Joint Genome Institute"/>
            <person name="Mondo S.J."/>
            <person name="Dannebaum R.O."/>
            <person name="Kuo R.C."/>
            <person name="Labutti K."/>
            <person name="Haridas S."/>
            <person name="Kuo A."/>
            <person name="Salamov A."/>
            <person name="Ahrendt S.R."/>
            <person name="Lipzen A."/>
            <person name="Sullivan W."/>
            <person name="Andreopoulos W.B."/>
            <person name="Clum A."/>
            <person name="Lindquist E."/>
            <person name="Daum C."/>
            <person name="Ramamoorthy G.K."/>
            <person name="Gryganskyi A."/>
            <person name="Culley D."/>
            <person name="Magnuson J.K."/>
            <person name="James T.Y."/>
            <person name="O'Malley M.A."/>
            <person name="Stajich J.E."/>
            <person name="Spatafora J.W."/>
            <person name="Visel A."/>
            <person name="Grigoriev I.V."/>
        </authorList>
    </citation>
    <scope>NUCLEOTIDE SEQUENCE [LARGE SCALE GENOMIC DNA]</scope>
    <source>
        <strain evidence="1 2">NRRL 2496</strain>
    </source>
</reference>
<evidence type="ECO:0000313" key="2">
    <source>
        <dbReference type="Proteomes" id="UP000242180"/>
    </source>
</evidence>